<evidence type="ECO:0000259" key="2">
    <source>
        <dbReference type="PROSITE" id="PS50110"/>
    </source>
</evidence>
<dbReference type="SMART" id="SM00448">
    <property type="entry name" value="REC"/>
    <property type="match status" value="1"/>
</dbReference>
<protein>
    <submittedName>
        <fullName evidence="3">Response regulator receiver domain-containing protein</fullName>
    </submittedName>
</protein>
<evidence type="ECO:0000313" key="4">
    <source>
        <dbReference type="Proteomes" id="UP000199286"/>
    </source>
</evidence>
<feature type="domain" description="Response regulatory" evidence="2">
    <location>
        <begin position="8"/>
        <end position="121"/>
    </location>
</feature>
<proteinExistence type="predicted"/>
<dbReference type="OrthoDB" id="582170at2"/>
<dbReference type="InterPro" id="IPR011006">
    <property type="entry name" value="CheY-like_superfamily"/>
</dbReference>
<reference evidence="3 4" key="1">
    <citation type="submission" date="2016-10" db="EMBL/GenBank/DDBJ databases">
        <authorList>
            <person name="de Groot N.N."/>
        </authorList>
    </citation>
    <scope>NUCLEOTIDE SEQUENCE [LARGE SCALE GENOMIC DNA]</scope>
    <source>
        <strain evidence="3 4">DSM 26880</strain>
    </source>
</reference>
<dbReference type="SUPFAM" id="SSF52172">
    <property type="entry name" value="CheY-like"/>
    <property type="match status" value="1"/>
</dbReference>
<dbReference type="AlphaFoldDB" id="A0A1H3J5A3"/>
<dbReference type="InterPro" id="IPR001789">
    <property type="entry name" value="Sig_transdc_resp-reg_receiver"/>
</dbReference>
<dbReference type="Gene3D" id="3.40.50.2300">
    <property type="match status" value="1"/>
</dbReference>
<accession>A0A1H3J5A3</accession>
<dbReference type="STRING" id="321339.SAMN05444340_10665"/>
<keyword evidence="4" id="KW-1185">Reference proteome</keyword>
<dbReference type="PROSITE" id="PS50110">
    <property type="entry name" value="RESPONSE_REGULATORY"/>
    <property type="match status" value="1"/>
</dbReference>
<evidence type="ECO:0000313" key="3">
    <source>
        <dbReference type="EMBL" id="SDY35153.1"/>
    </source>
</evidence>
<sequence>MRNVGTTSVLILDDEVIVALDLAQTVEDAGFSVSGPFHAAAPALQAIEQAPPRAAILDVNLGGQKTSRDVAALLSDMDVPFIFLTGYDVSGSDVLEAFPAVERVSKPVDMVGLIGWVQKTVVR</sequence>
<name>A0A1H3J5A3_9RHOB</name>
<gene>
    <name evidence="3" type="ORF">SAMN05444340_10665</name>
</gene>
<feature type="modified residue" description="4-aspartylphosphate" evidence="1">
    <location>
        <position position="58"/>
    </location>
</feature>
<dbReference type="EMBL" id="FNPF01000006">
    <property type="protein sequence ID" value="SDY35153.1"/>
    <property type="molecule type" value="Genomic_DNA"/>
</dbReference>
<evidence type="ECO:0000256" key="1">
    <source>
        <dbReference type="PROSITE-ProRule" id="PRU00169"/>
    </source>
</evidence>
<dbReference type="GO" id="GO:0000160">
    <property type="term" value="P:phosphorelay signal transduction system"/>
    <property type="evidence" value="ECO:0007669"/>
    <property type="project" value="InterPro"/>
</dbReference>
<keyword evidence="1" id="KW-0597">Phosphoprotein</keyword>
<dbReference type="Proteomes" id="UP000199286">
    <property type="component" value="Unassembled WGS sequence"/>
</dbReference>
<organism evidence="3 4">
    <name type="scientific">Citreimonas salinaria</name>
    <dbReference type="NCBI Taxonomy" id="321339"/>
    <lineage>
        <taxon>Bacteria</taxon>
        <taxon>Pseudomonadati</taxon>
        <taxon>Pseudomonadota</taxon>
        <taxon>Alphaproteobacteria</taxon>
        <taxon>Rhodobacterales</taxon>
        <taxon>Roseobacteraceae</taxon>
        <taxon>Citreimonas</taxon>
    </lineage>
</organism>